<evidence type="ECO:0000256" key="10">
    <source>
        <dbReference type="ARBA" id="ARBA00023315"/>
    </source>
</evidence>
<dbReference type="GO" id="GO:0030170">
    <property type="term" value="F:pyridoxal phosphate binding"/>
    <property type="evidence" value="ECO:0007669"/>
    <property type="project" value="InterPro"/>
</dbReference>
<dbReference type="GO" id="GO:0046513">
    <property type="term" value="P:ceramide biosynthetic process"/>
    <property type="evidence" value="ECO:0007669"/>
    <property type="project" value="TreeGrafter"/>
</dbReference>
<dbReference type="PANTHER" id="PTHR13693">
    <property type="entry name" value="CLASS II AMINOTRANSFERASE/8-AMINO-7-OXONONANOATE SYNTHASE"/>
    <property type="match status" value="1"/>
</dbReference>
<evidence type="ECO:0000256" key="6">
    <source>
        <dbReference type="ARBA" id="ARBA00022679"/>
    </source>
</evidence>
<comment type="function">
    <text evidence="14">Component of the serine palmitoyltransferase multisubunit enzyme (SPT) that catalyzes the initial and rate-limiting step in sphingolipid biosynthesis by condensing L-serine and activated acyl-CoA (most commonly palmitoyl-CoA) to form long-chain bases. The SPT complex is also composed of SPTLC2 or SPTLC3 and SPTSSA or SPTSSB. Within this complex, the heterodimer with SPTLC2 or SPTLC3 forms the catalytic core. The composition of the serine palmitoyltransferase (SPT) complex determines the substrate preference. The SPTLC1-SPTLC2-SPTSSA complex shows a strong preference for C16-CoA substrate, while the SPTLC1-SPTLC3-SPTSSA isozyme uses both C14-CoA and C16-CoA as substrates, with a slight preference for C14-CoA. The SPTLC1-SPTLC2-SPTSSB complex shows a strong preference for C18-CoA substrate, while the SPTLC1-SPTLC3-SPTSSB isozyme displays an ability to use a broader range of acyl-CoAs, without apparent preference. Required for adipocyte cell viability and metabolic homeostasis.</text>
</comment>
<dbReference type="EC" id="2.3.1.50" evidence="5"/>
<keyword evidence="10" id="KW-0012">Acyltransferase</keyword>
<protein>
    <recommendedName>
        <fullName evidence="11">Serine palmitoyltransferase 1</fullName>
        <ecNumber evidence="5">2.3.1.50</ecNumber>
    </recommendedName>
    <alternativeName>
        <fullName evidence="12">Long chain base biosynthesis protein 1</fullName>
    </alternativeName>
    <alternativeName>
        <fullName evidence="13">Serine-palmitoyl-CoA transferase 1</fullName>
    </alternativeName>
</protein>
<evidence type="ECO:0000256" key="14">
    <source>
        <dbReference type="ARBA" id="ARBA00045191"/>
    </source>
</evidence>
<comment type="similarity">
    <text evidence="4">Belongs to the class-II pyridoxal-phosphate-dependent aminotransferase family.</text>
</comment>
<keyword evidence="7" id="KW-0663">Pyridoxal phosphate</keyword>
<accession>A0A3Q2QV45</accession>
<comment type="cofactor">
    <cofactor evidence="1">
        <name>pyridoxal 5'-phosphate</name>
        <dbReference type="ChEBI" id="CHEBI:597326"/>
    </cofactor>
</comment>
<dbReference type="SUPFAM" id="SSF53383">
    <property type="entry name" value="PLP-dependent transferases"/>
    <property type="match status" value="1"/>
</dbReference>
<keyword evidence="21" id="KW-1185">Reference proteome</keyword>
<sequence length="230" mass="25911">GCKLWSVHCIGSIESVLSSKADMAEHNILLNRSTKRDWFFQYYYMVKLKYRYKVRLFLEESMSFGVLGEHGKGVTEHFGVNIDDIDLISANMENALASIGGFCCGRSFVIDHQRLSGQGYCFSASLPPMLAAAAIEALNIMEEDPSIFTVLREKCQHVYKALQGIPGLKLVGEPFAPAFHLQLEKSSGSRVSDMQLLRFIVDYVSLMFLLHPRCLLLPCCHLQKQRPNVT</sequence>
<dbReference type="InterPro" id="IPR015422">
    <property type="entry name" value="PyrdxlP-dep_Trfase_small"/>
</dbReference>
<dbReference type="PANTHER" id="PTHR13693:SF2">
    <property type="entry name" value="SERINE PALMITOYLTRANSFERASE 1"/>
    <property type="match status" value="1"/>
</dbReference>
<dbReference type="GO" id="GO:0016020">
    <property type="term" value="C:membrane"/>
    <property type="evidence" value="ECO:0007669"/>
    <property type="project" value="GOC"/>
</dbReference>
<evidence type="ECO:0000256" key="5">
    <source>
        <dbReference type="ARBA" id="ARBA00013220"/>
    </source>
</evidence>
<comment type="catalytic activity">
    <reaction evidence="16">
        <text>L-serine + hexadecanoyl-CoA + H(+) = 3-oxosphinganine + CO2 + CoA</text>
        <dbReference type="Rhea" id="RHEA:14761"/>
        <dbReference type="ChEBI" id="CHEBI:15378"/>
        <dbReference type="ChEBI" id="CHEBI:16526"/>
        <dbReference type="ChEBI" id="CHEBI:33384"/>
        <dbReference type="ChEBI" id="CHEBI:57287"/>
        <dbReference type="ChEBI" id="CHEBI:57379"/>
        <dbReference type="ChEBI" id="CHEBI:58299"/>
        <dbReference type="EC" id="2.3.1.50"/>
    </reaction>
    <physiologicalReaction direction="left-to-right" evidence="16">
        <dbReference type="Rhea" id="RHEA:14762"/>
    </physiologicalReaction>
</comment>
<proteinExistence type="inferred from homology"/>
<keyword evidence="9" id="KW-0443">Lipid metabolism</keyword>
<evidence type="ECO:0000256" key="16">
    <source>
        <dbReference type="ARBA" id="ARBA00047854"/>
    </source>
</evidence>
<dbReference type="InterPro" id="IPR015424">
    <property type="entry name" value="PyrdxlP-dep_Trfase"/>
</dbReference>
<name>A0A3Q2QV45_FUNHE</name>
<evidence type="ECO:0000313" key="20">
    <source>
        <dbReference type="Ensembl" id="ENSFHEP00000031893.1"/>
    </source>
</evidence>
<dbReference type="Gene3D" id="3.90.1150.10">
    <property type="entry name" value="Aspartate Aminotransferase, domain 1"/>
    <property type="match status" value="1"/>
</dbReference>
<evidence type="ECO:0000313" key="21">
    <source>
        <dbReference type="Proteomes" id="UP000265000"/>
    </source>
</evidence>
<evidence type="ECO:0000256" key="2">
    <source>
        <dbReference type="ARBA" id="ARBA00004760"/>
    </source>
</evidence>
<dbReference type="Pfam" id="PF00155">
    <property type="entry name" value="Aminotran_1_2"/>
    <property type="match status" value="1"/>
</dbReference>
<dbReference type="GO" id="GO:0046512">
    <property type="term" value="P:sphingosine biosynthetic process"/>
    <property type="evidence" value="ECO:0007669"/>
    <property type="project" value="TreeGrafter"/>
</dbReference>
<evidence type="ECO:0000256" key="13">
    <source>
        <dbReference type="ARBA" id="ARBA00042649"/>
    </source>
</evidence>
<dbReference type="InterPro" id="IPR050087">
    <property type="entry name" value="AON_synthase_class-II"/>
</dbReference>
<evidence type="ECO:0000256" key="1">
    <source>
        <dbReference type="ARBA" id="ARBA00001933"/>
    </source>
</evidence>
<comment type="catalytic activity">
    <reaction evidence="15">
        <text>octadecanoyl-CoA + L-serine + H(+) = 3-oxoeicosasphinganine + CO2 + CoA</text>
        <dbReference type="Rhea" id="RHEA:33683"/>
        <dbReference type="ChEBI" id="CHEBI:15378"/>
        <dbReference type="ChEBI" id="CHEBI:16526"/>
        <dbReference type="ChEBI" id="CHEBI:33384"/>
        <dbReference type="ChEBI" id="CHEBI:57287"/>
        <dbReference type="ChEBI" id="CHEBI:57394"/>
        <dbReference type="ChEBI" id="CHEBI:65073"/>
    </reaction>
    <physiologicalReaction direction="left-to-right" evidence="15">
        <dbReference type="Rhea" id="RHEA:33684"/>
    </physiologicalReaction>
</comment>
<evidence type="ECO:0000256" key="9">
    <source>
        <dbReference type="ARBA" id="ARBA00023098"/>
    </source>
</evidence>
<reference evidence="20" key="2">
    <citation type="submission" date="2025-09" db="UniProtKB">
        <authorList>
            <consortium name="Ensembl"/>
        </authorList>
    </citation>
    <scope>IDENTIFICATION</scope>
</reference>
<dbReference type="GO" id="GO:0005783">
    <property type="term" value="C:endoplasmic reticulum"/>
    <property type="evidence" value="ECO:0007669"/>
    <property type="project" value="TreeGrafter"/>
</dbReference>
<keyword evidence="6" id="KW-0808">Transferase</keyword>
<evidence type="ECO:0000256" key="4">
    <source>
        <dbReference type="ARBA" id="ARBA00008392"/>
    </source>
</evidence>
<dbReference type="STRING" id="8078.ENSFHEP00000031893"/>
<comment type="pathway">
    <text evidence="3">Sphingolipid metabolism.</text>
</comment>
<comment type="catalytic activity">
    <reaction evidence="18">
        <text>tetradecanoyl-CoA + L-serine + H(+) = 3-oxohexadecasphinganine + CO2 + CoA</text>
        <dbReference type="Rhea" id="RHEA:35675"/>
        <dbReference type="ChEBI" id="CHEBI:15378"/>
        <dbReference type="ChEBI" id="CHEBI:16526"/>
        <dbReference type="ChEBI" id="CHEBI:33384"/>
        <dbReference type="ChEBI" id="CHEBI:57287"/>
        <dbReference type="ChEBI" id="CHEBI:57385"/>
        <dbReference type="ChEBI" id="CHEBI:71007"/>
    </reaction>
    <physiologicalReaction direction="left-to-right" evidence="18">
        <dbReference type="Rhea" id="RHEA:35676"/>
    </physiologicalReaction>
</comment>
<evidence type="ECO:0000256" key="18">
    <source>
        <dbReference type="ARBA" id="ARBA00048253"/>
    </source>
</evidence>
<evidence type="ECO:0000256" key="8">
    <source>
        <dbReference type="ARBA" id="ARBA00022919"/>
    </source>
</evidence>
<dbReference type="InterPro" id="IPR004839">
    <property type="entry name" value="Aminotransferase_I/II_large"/>
</dbReference>
<keyword evidence="8" id="KW-0746">Sphingolipid metabolism</keyword>
<dbReference type="Proteomes" id="UP000265000">
    <property type="component" value="Unplaced"/>
</dbReference>
<dbReference type="Gene3D" id="3.40.640.10">
    <property type="entry name" value="Type I PLP-dependent aspartate aminotransferase-like (Major domain)"/>
    <property type="match status" value="1"/>
</dbReference>
<feature type="domain" description="Aminotransferase class I/classII large" evidence="19">
    <location>
        <begin position="46"/>
        <end position="197"/>
    </location>
</feature>
<evidence type="ECO:0000256" key="3">
    <source>
        <dbReference type="ARBA" id="ARBA00004991"/>
    </source>
</evidence>
<evidence type="ECO:0000256" key="7">
    <source>
        <dbReference type="ARBA" id="ARBA00022898"/>
    </source>
</evidence>
<evidence type="ECO:0000256" key="15">
    <source>
        <dbReference type="ARBA" id="ARBA00047694"/>
    </source>
</evidence>
<dbReference type="AlphaFoldDB" id="A0A3Q2QV45"/>
<evidence type="ECO:0000256" key="12">
    <source>
        <dbReference type="ARBA" id="ARBA00041765"/>
    </source>
</evidence>
<dbReference type="GeneTree" id="ENSGT00550000074872"/>
<evidence type="ECO:0000256" key="11">
    <source>
        <dbReference type="ARBA" id="ARBA00041066"/>
    </source>
</evidence>
<comment type="pathway">
    <text evidence="2">Lipid metabolism; sphingolipid metabolism.</text>
</comment>
<evidence type="ECO:0000259" key="19">
    <source>
        <dbReference type="Pfam" id="PF00155"/>
    </source>
</evidence>
<dbReference type="Ensembl" id="ENSFHET00000024768.1">
    <property type="protein sequence ID" value="ENSFHEP00000031893.1"/>
    <property type="gene ID" value="ENSFHEG00000018083.1"/>
</dbReference>
<reference evidence="20" key="1">
    <citation type="submission" date="2025-08" db="UniProtKB">
        <authorList>
            <consortium name="Ensembl"/>
        </authorList>
    </citation>
    <scope>IDENTIFICATION</scope>
</reference>
<organism evidence="20 21">
    <name type="scientific">Fundulus heteroclitus</name>
    <name type="common">Killifish</name>
    <name type="synonym">Mummichog</name>
    <dbReference type="NCBI Taxonomy" id="8078"/>
    <lineage>
        <taxon>Eukaryota</taxon>
        <taxon>Metazoa</taxon>
        <taxon>Chordata</taxon>
        <taxon>Craniata</taxon>
        <taxon>Vertebrata</taxon>
        <taxon>Euteleostomi</taxon>
        <taxon>Actinopterygii</taxon>
        <taxon>Neopterygii</taxon>
        <taxon>Teleostei</taxon>
        <taxon>Neoteleostei</taxon>
        <taxon>Acanthomorphata</taxon>
        <taxon>Ovalentaria</taxon>
        <taxon>Atherinomorphae</taxon>
        <taxon>Cyprinodontiformes</taxon>
        <taxon>Fundulidae</taxon>
        <taxon>Fundulus</taxon>
    </lineage>
</organism>
<evidence type="ECO:0000256" key="17">
    <source>
        <dbReference type="ARBA" id="ARBA00047997"/>
    </source>
</evidence>
<dbReference type="InterPro" id="IPR015421">
    <property type="entry name" value="PyrdxlP-dep_Trfase_major"/>
</dbReference>
<dbReference type="GO" id="GO:0004758">
    <property type="term" value="F:serine C-palmitoyltransferase activity"/>
    <property type="evidence" value="ECO:0007669"/>
    <property type="project" value="UniProtKB-EC"/>
</dbReference>
<comment type="catalytic activity">
    <reaction evidence="17">
        <text>dodecanoyl-CoA + L-serine + H(+) = 3-oxotetradecasphinganine + CO2 + CoA</text>
        <dbReference type="Rhea" id="RHEA:35679"/>
        <dbReference type="ChEBI" id="CHEBI:15378"/>
        <dbReference type="ChEBI" id="CHEBI:16526"/>
        <dbReference type="ChEBI" id="CHEBI:33384"/>
        <dbReference type="ChEBI" id="CHEBI:57287"/>
        <dbReference type="ChEBI" id="CHEBI:57375"/>
        <dbReference type="ChEBI" id="CHEBI:71008"/>
    </reaction>
    <physiologicalReaction direction="left-to-right" evidence="17">
        <dbReference type="Rhea" id="RHEA:35680"/>
    </physiologicalReaction>
</comment>